<evidence type="ECO:0000313" key="3">
    <source>
        <dbReference type="Proteomes" id="UP000257109"/>
    </source>
</evidence>
<feature type="region of interest" description="Disordered" evidence="1">
    <location>
        <begin position="27"/>
        <end position="112"/>
    </location>
</feature>
<comment type="caution">
    <text evidence="2">The sequence shown here is derived from an EMBL/GenBank/DDBJ whole genome shotgun (WGS) entry which is preliminary data.</text>
</comment>
<reference evidence="2" key="1">
    <citation type="submission" date="2018-05" db="EMBL/GenBank/DDBJ databases">
        <title>Draft genome of Mucuna pruriens seed.</title>
        <authorList>
            <person name="Nnadi N.E."/>
            <person name="Vos R."/>
            <person name="Hasami M.H."/>
            <person name="Devisetty U.K."/>
            <person name="Aguiy J.C."/>
        </authorList>
    </citation>
    <scope>NUCLEOTIDE SEQUENCE [LARGE SCALE GENOMIC DNA]</scope>
    <source>
        <strain evidence="2">JCA_2017</strain>
    </source>
</reference>
<organism evidence="2 3">
    <name type="scientific">Mucuna pruriens</name>
    <name type="common">Velvet bean</name>
    <name type="synonym">Dolichos pruriens</name>
    <dbReference type="NCBI Taxonomy" id="157652"/>
    <lineage>
        <taxon>Eukaryota</taxon>
        <taxon>Viridiplantae</taxon>
        <taxon>Streptophyta</taxon>
        <taxon>Embryophyta</taxon>
        <taxon>Tracheophyta</taxon>
        <taxon>Spermatophyta</taxon>
        <taxon>Magnoliopsida</taxon>
        <taxon>eudicotyledons</taxon>
        <taxon>Gunneridae</taxon>
        <taxon>Pentapetalae</taxon>
        <taxon>rosids</taxon>
        <taxon>fabids</taxon>
        <taxon>Fabales</taxon>
        <taxon>Fabaceae</taxon>
        <taxon>Papilionoideae</taxon>
        <taxon>50 kb inversion clade</taxon>
        <taxon>NPAAA clade</taxon>
        <taxon>indigoferoid/millettioid clade</taxon>
        <taxon>Phaseoleae</taxon>
        <taxon>Mucuna</taxon>
    </lineage>
</organism>
<gene>
    <name evidence="2" type="ORF">CR513_32729</name>
</gene>
<accession>A0A371G611</accession>
<dbReference type="Proteomes" id="UP000257109">
    <property type="component" value="Unassembled WGS sequence"/>
</dbReference>
<protein>
    <submittedName>
        <fullName evidence="2">Uncharacterized protein</fullName>
    </submittedName>
</protein>
<feature type="compositionally biased region" description="Basic and acidic residues" evidence="1">
    <location>
        <begin position="95"/>
        <end position="110"/>
    </location>
</feature>
<dbReference type="PANTHER" id="PTHR33240:SF15">
    <property type="entry name" value="GAG-PRO-LIKE PROTEIN"/>
    <property type="match status" value="1"/>
</dbReference>
<proteinExistence type="predicted"/>
<feature type="compositionally biased region" description="Basic and acidic residues" evidence="1">
    <location>
        <begin position="55"/>
        <end position="86"/>
    </location>
</feature>
<feature type="non-terminal residue" evidence="2">
    <location>
        <position position="1"/>
    </location>
</feature>
<dbReference type="PANTHER" id="PTHR33240">
    <property type="entry name" value="OS08G0508500 PROTEIN"/>
    <property type="match status" value="1"/>
</dbReference>
<evidence type="ECO:0000256" key="1">
    <source>
        <dbReference type="SAM" id="MobiDB-lite"/>
    </source>
</evidence>
<dbReference type="AlphaFoldDB" id="A0A371G611"/>
<dbReference type="OrthoDB" id="2919534at2759"/>
<evidence type="ECO:0000313" key="2">
    <source>
        <dbReference type="EMBL" id="RDX85992.1"/>
    </source>
</evidence>
<sequence>MVRVSPGTRPRNRRLSYLIRTNREVVQEGHLSQYVQKENEKTEINPRAAKKANKRERPREIKEEPRGEKQRERSRSPQRRDIRRVGQEPSPMISFDEKEMRYEPPRHDEPISADMEPYARKLYGFVGEQVEIRGGIKLETTFGERSYTCTILILYTVVDMEASYNVIMGRLALNKLGAIVSTYHLCMKYPMGKEVGRVWVDHRVARHCYKDSLRIGSWPARADRPDVNVLDLDLDPRCEDECERPLLVEDLKEINIGTSLVHKTKIGTALTREEESNLISFL</sequence>
<dbReference type="EMBL" id="QJKJ01006648">
    <property type="protein sequence ID" value="RDX85992.1"/>
    <property type="molecule type" value="Genomic_DNA"/>
</dbReference>
<name>A0A371G611_MUCPR</name>
<keyword evidence="3" id="KW-1185">Reference proteome</keyword>